<dbReference type="RefSeq" id="WP_378719637.1">
    <property type="nucleotide sequence ID" value="NZ_JBHLHV010000002.1"/>
</dbReference>
<keyword evidence="1" id="KW-1133">Transmembrane helix</keyword>
<evidence type="ECO:0000313" key="3">
    <source>
        <dbReference type="EMBL" id="MFB8893873.1"/>
    </source>
</evidence>
<protein>
    <submittedName>
        <fullName evidence="3">DUF4350 domain-containing protein</fullName>
    </submittedName>
</protein>
<dbReference type="Proteomes" id="UP001589643">
    <property type="component" value="Unassembled WGS sequence"/>
</dbReference>
<feature type="domain" description="DUF4350" evidence="2">
    <location>
        <begin position="53"/>
        <end position="220"/>
    </location>
</feature>
<keyword evidence="1" id="KW-0812">Transmembrane</keyword>
<keyword evidence="4" id="KW-1185">Reference proteome</keyword>
<dbReference type="InterPro" id="IPR025646">
    <property type="entry name" value="DUF4350"/>
</dbReference>
<keyword evidence="1" id="KW-0472">Membrane</keyword>
<proteinExistence type="predicted"/>
<organism evidence="3 4">
    <name type="scientific">Microbacterium plantarum</name>
    <dbReference type="NCBI Taxonomy" id="1816425"/>
    <lineage>
        <taxon>Bacteria</taxon>
        <taxon>Bacillati</taxon>
        <taxon>Actinomycetota</taxon>
        <taxon>Actinomycetes</taxon>
        <taxon>Micrococcales</taxon>
        <taxon>Microbacteriaceae</taxon>
        <taxon>Microbacterium</taxon>
    </lineage>
</organism>
<evidence type="ECO:0000256" key="1">
    <source>
        <dbReference type="SAM" id="Phobius"/>
    </source>
</evidence>
<sequence>MSAGVATPPAGRRSRSVLGWAAVTTGLLVAGIAVAAIAGINTMPAQGLLDPEAAGPEGSRALAELLRDRGVEVEIARDRTAALQALEGGDATLAIADTAPLDDDDLRELRDAASGVVLLEPRTRDLRVLLGDPRSAGFGDGSAAAPSCDLPAAAVSGPVRPGEVFTGEGADRTCYAAGDGYGLIVSGRGADTVVALDATALLVNERLAEAGNAALGLNLLGGTGTVVWYLPSIGDGSLTAAPSLGELTPPWVTPSILLLVASAVAAAIWRGRRFGPLVAENLPVTVRASETTEGRARLYAASADPVHALDQLRRETLRRIARLLGLGAADAGAIADAAASRIGDDRARVRGILLDDLPRNDRDLVDAADRLREVEAAVLRSVRPERNTP</sequence>
<feature type="transmembrane region" description="Helical" evidence="1">
    <location>
        <begin position="17"/>
        <end position="40"/>
    </location>
</feature>
<comment type="caution">
    <text evidence="3">The sequence shown here is derived from an EMBL/GenBank/DDBJ whole genome shotgun (WGS) entry which is preliminary data.</text>
</comment>
<dbReference type="EMBL" id="JBHLHV010000002">
    <property type="protein sequence ID" value="MFB8893873.1"/>
    <property type="molecule type" value="Genomic_DNA"/>
</dbReference>
<reference evidence="3 4" key="1">
    <citation type="submission" date="2024-08" db="EMBL/GenBank/DDBJ databases">
        <title>Heavy metals resistant antinobacteria isolated from wastewater.</title>
        <authorList>
            <person name="Roman Ponce B."/>
            <person name="Blanco Mercado M.A."/>
            <person name="Avila Aldana I.N."/>
            <person name="Morales Arrieta S."/>
        </authorList>
    </citation>
    <scope>NUCLEOTIDE SEQUENCE [LARGE SCALE GENOMIC DNA]</scope>
    <source>
        <strain evidence="4">sma-1</strain>
    </source>
</reference>
<evidence type="ECO:0000259" key="2">
    <source>
        <dbReference type="Pfam" id="PF14258"/>
    </source>
</evidence>
<dbReference type="Pfam" id="PF14258">
    <property type="entry name" value="DUF4350"/>
    <property type="match status" value="1"/>
</dbReference>
<gene>
    <name evidence="3" type="ORF">AB7P39_13575</name>
</gene>
<accession>A0ABV5EV79</accession>
<evidence type="ECO:0000313" key="4">
    <source>
        <dbReference type="Proteomes" id="UP001589643"/>
    </source>
</evidence>
<name>A0ABV5EV79_9MICO</name>